<dbReference type="Proteomes" id="UP000838821">
    <property type="component" value="Unassembled WGS sequence"/>
</dbReference>
<evidence type="ECO:0000313" key="1">
    <source>
        <dbReference type="EMBL" id="CAH1215158.1"/>
    </source>
</evidence>
<reference evidence="1" key="1">
    <citation type="submission" date="2022-01" db="EMBL/GenBank/DDBJ databases">
        <authorList>
            <person name="Criscuolo A."/>
        </authorList>
    </citation>
    <scope>NUCLEOTIDE SEQUENCE</scope>
    <source>
        <strain evidence="1">CIP111891</strain>
    </source>
</reference>
<name>A0ABN8GPZ5_9BACL</name>
<keyword evidence="2" id="KW-1185">Reference proteome</keyword>
<protein>
    <submittedName>
        <fullName evidence="1">Uncharacterized protein</fullName>
    </submittedName>
</protein>
<comment type="caution">
    <text evidence="1">The sequence shown here is derived from an EMBL/GenBank/DDBJ whole genome shotgun (WGS) entry which is preliminary data.</text>
</comment>
<proteinExistence type="predicted"/>
<dbReference type="EMBL" id="CAKMMW010000013">
    <property type="protein sequence ID" value="CAH1215158.1"/>
    <property type="molecule type" value="Genomic_DNA"/>
</dbReference>
<organism evidence="1 2">
    <name type="scientific">Paenibacillus allorhizoplanae</name>
    <dbReference type="NCBI Taxonomy" id="2905648"/>
    <lineage>
        <taxon>Bacteria</taxon>
        <taxon>Bacillati</taxon>
        <taxon>Bacillota</taxon>
        <taxon>Bacilli</taxon>
        <taxon>Bacillales</taxon>
        <taxon>Paenibacillaceae</taxon>
        <taxon>Paenibacillus</taxon>
    </lineage>
</organism>
<dbReference type="SUPFAM" id="SSF46785">
    <property type="entry name" value="Winged helix' DNA-binding domain"/>
    <property type="match status" value="1"/>
</dbReference>
<sequence length="150" mass="16915">MEKMKLLPLEAAIYEGLKAGKKLSQIAEELAGMKSQNMAGRMSWLMKNGIVIRTGSKRRFVYTVNKIIYEIIPIRNAAKETLPDEGPDVLLEEMFSIKLSEEQMQIINDNRETMGRTAIAAKVGISKLQLNHVMNGMIYKKKLSGKKLDT</sequence>
<gene>
    <name evidence="1" type="ORF">PAECIP111891_04219</name>
</gene>
<dbReference type="InterPro" id="IPR036390">
    <property type="entry name" value="WH_DNA-bd_sf"/>
</dbReference>
<evidence type="ECO:0000313" key="2">
    <source>
        <dbReference type="Proteomes" id="UP000838821"/>
    </source>
</evidence>
<accession>A0ABN8GPZ5</accession>